<keyword evidence="4" id="KW-0378">Hydrolase</keyword>
<gene>
    <name evidence="4" type="ORF">FYJ27_02045</name>
    <name evidence="3" type="ORF">L0P62_01310</name>
</gene>
<dbReference type="GO" id="GO:0006508">
    <property type="term" value="P:proteolysis"/>
    <property type="evidence" value="ECO:0007669"/>
    <property type="project" value="UniProtKB-KW"/>
</dbReference>
<keyword evidence="6" id="KW-1185">Reference proteome</keyword>
<dbReference type="EMBL" id="VULR01000002">
    <property type="protein sequence ID" value="MSS42520.1"/>
    <property type="molecule type" value="Genomic_DNA"/>
</dbReference>
<proteinExistence type="predicted"/>
<evidence type="ECO:0000256" key="1">
    <source>
        <dbReference type="SAM" id="Phobius"/>
    </source>
</evidence>
<keyword evidence="1" id="KW-1133">Transmembrane helix</keyword>
<organism evidence="4 5">
    <name type="scientific">Anaerosalibacter bizertensis</name>
    <dbReference type="NCBI Taxonomy" id="932217"/>
    <lineage>
        <taxon>Bacteria</taxon>
        <taxon>Bacillati</taxon>
        <taxon>Bacillota</taxon>
        <taxon>Tissierellia</taxon>
        <taxon>Tissierellales</taxon>
        <taxon>Sporanaerobacteraceae</taxon>
        <taxon>Anaerosalibacter</taxon>
    </lineage>
</organism>
<dbReference type="Proteomes" id="UP000462760">
    <property type="component" value="Unassembled WGS sequence"/>
</dbReference>
<evidence type="ECO:0000313" key="6">
    <source>
        <dbReference type="Proteomes" id="UP001108123"/>
    </source>
</evidence>
<accession>A0A844FEW6</accession>
<protein>
    <submittedName>
        <fullName evidence="4">Protease complex subunit PrcB family protein</fullName>
    </submittedName>
</protein>
<dbReference type="Proteomes" id="UP001108123">
    <property type="component" value="Unassembled WGS sequence"/>
</dbReference>
<name>A0A844FEW6_9FIRM</name>
<reference evidence="3" key="2">
    <citation type="submission" date="2022-01" db="EMBL/GenBank/DDBJ databases">
        <title>Collection of gut derived symbiotic bacterial strains cultured from healthy donors.</title>
        <authorList>
            <person name="Lin H."/>
            <person name="Kohout C."/>
            <person name="Waligurski E."/>
            <person name="Pamer E.G."/>
        </authorList>
    </citation>
    <scope>NUCLEOTIDE SEQUENCE</scope>
    <source>
        <strain evidence="3">MSK.14.39</strain>
    </source>
</reference>
<keyword evidence="4" id="KW-0645">Protease</keyword>
<dbReference type="RefSeq" id="WP_154482404.1">
    <property type="nucleotide sequence ID" value="NZ_JAHLOA010000002.1"/>
</dbReference>
<feature type="domain" description="PrcB C-terminal" evidence="2">
    <location>
        <begin position="68"/>
        <end position="128"/>
    </location>
</feature>
<keyword evidence="1" id="KW-0812">Transmembrane</keyword>
<evidence type="ECO:0000313" key="4">
    <source>
        <dbReference type="EMBL" id="MSS42520.1"/>
    </source>
</evidence>
<sequence length="145" mass="16712">MKRVYIGIIIVVVILGIIFVPKYLNEGDKEVKFKVLKSDEVPQKLKDILPNYLSEERALSCKIEDDVFVVVTRGEKNMEGYSVAIDKIEKGKKEDNKFNITVFAKYKDPKPDQIVAQKISYPYIIVKTNLDKLPANIKLEVEYEE</sequence>
<dbReference type="Pfam" id="PF14343">
    <property type="entry name" value="PrcB_C"/>
    <property type="match status" value="1"/>
</dbReference>
<dbReference type="AlphaFoldDB" id="A0A844FEW6"/>
<dbReference type="OrthoDB" id="422698at2"/>
<reference evidence="4 5" key="1">
    <citation type="submission" date="2019-08" db="EMBL/GenBank/DDBJ databases">
        <title>In-depth cultivation of the pig gut microbiome towards novel bacterial diversity and tailored functional studies.</title>
        <authorList>
            <person name="Wylensek D."/>
            <person name="Hitch T.C.A."/>
            <person name="Clavel T."/>
        </authorList>
    </citation>
    <scope>NUCLEOTIDE SEQUENCE [LARGE SCALE GENOMIC DNA]</scope>
    <source>
        <strain evidence="4 5">Med78-601-WT-4W-RMD-3</strain>
    </source>
</reference>
<evidence type="ECO:0000259" key="2">
    <source>
        <dbReference type="Pfam" id="PF14343"/>
    </source>
</evidence>
<dbReference type="InterPro" id="IPR025748">
    <property type="entry name" value="PrcB_C_dom"/>
</dbReference>
<keyword evidence="1" id="KW-0472">Membrane</keyword>
<comment type="caution">
    <text evidence="4">The sequence shown here is derived from an EMBL/GenBank/DDBJ whole genome shotgun (WGS) entry which is preliminary data.</text>
</comment>
<dbReference type="GO" id="GO:0008233">
    <property type="term" value="F:peptidase activity"/>
    <property type="evidence" value="ECO:0007669"/>
    <property type="project" value="UniProtKB-KW"/>
</dbReference>
<feature type="transmembrane region" description="Helical" evidence="1">
    <location>
        <begin position="6"/>
        <end position="24"/>
    </location>
</feature>
<evidence type="ECO:0000313" key="3">
    <source>
        <dbReference type="EMBL" id="MCG4564078.1"/>
    </source>
</evidence>
<dbReference type="EMBL" id="JAKNID010000003">
    <property type="protein sequence ID" value="MCG4564078.1"/>
    <property type="molecule type" value="Genomic_DNA"/>
</dbReference>
<evidence type="ECO:0000313" key="5">
    <source>
        <dbReference type="Proteomes" id="UP000462760"/>
    </source>
</evidence>